<evidence type="ECO:0000259" key="1">
    <source>
        <dbReference type="Pfam" id="PF24758"/>
    </source>
</evidence>
<dbReference type="Proteomes" id="UP000224567">
    <property type="component" value="Unassembled WGS sequence"/>
</dbReference>
<dbReference type="SUPFAM" id="SSF52047">
    <property type="entry name" value="RNI-like"/>
    <property type="match status" value="1"/>
</dbReference>
<dbReference type="InterPro" id="IPR055411">
    <property type="entry name" value="LRR_FXL15/At3g58940/PEG3-like"/>
</dbReference>
<dbReference type="InterPro" id="IPR032675">
    <property type="entry name" value="LRR_dom_sf"/>
</dbReference>
<accession>A0A2G2W1I3</accession>
<dbReference type="EMBL" id="MLFT02000009">
    <property type="protein sequence ID" value="PHT39088.1"/>
    <property type="molecule type" value="Genomic_DNA"/>
</dbReference>
<dbReference type="Pfam" id="PF24758">
    <property type="entry name" value="LRR_At5g56370"/>
    <property type="match status" value="1"/>
</dbReference>
<organism evidence="2 3">
    <name type="scientific">Capsicum baccatum</name>
    <name type="common">Peruvian pepper</name>
    <dbReference type="NCBI Taxonomy" id="33114"/>
    <lineage>
        <taxon>Eukaryota</taxon>
        <taxon>Viridiplantae</taxon>
        <taxon>Streptophyta</taxon>
        <taxon>Embryophyta</taxon>
        <taxon>Tracheophyta</taxon>
        <taxon>Spermatophyta</taxon>
        <taxon>Magnoliopsida</taxon>
        <taxon>eudicotyledons</taxon>
        <taxon>Gunneridae</taxon>
        <taxon>Pentapetalae</taxon>
        <taxon>asterids</taxon>
        <taxon>lamiids</taxon>
        <taxon>Solanales</taxon>
        <taxon>Solanaceae</taxon>
        <taxon>Solanoideae</taxon>
        <taxon>Capsiceae</taxon>
        <taxon>Capsicum</taxon>
    </lineage>
</organism>
<sequence>MLQTLINSCPLIVSFILEYCQGLEKIELLNLQKIKLVSIKAHKTQRLKIQTPILEHLSYSGFPEGLDDVECQNLKSLELSDVYISDGFLQRLISTSQFLESLMLYDVSCGSERFNTFESQFLKILKLRTCFGIKEIDAPNLVSIECKGYHIPDGFLQHLTSRSQFLESLMIANVSDRGLGRFNICKSQSLKILKLWNCDGITEIDATNLMSIEYRGIQIPELKLGRESNQLKHSKIDLFCNSNVNAAWFGKLRKFLSNSTCWSQVSLYFPGCSRINMNDWQLDNGVGTPQVGVLNVISTWQNEEFLTFLDALLWTCHPRRLNLQSKREMVVFPYKYDIPRAVWNPLLTRRGSPQPKCAARVGVSESDTPQDI</sequence>
<reference evidence="2 3" key="1">
    <citation type="journal article" date="2017" name="Genome Biol.">
        <title>New reference genome sequences of hot pepper reveal the massive evolution of plant disease-resistance genes by retroduplication.</title>
        <authorList>
            <person name="Kim S."/>
            <person name="Park J."/>
            <person name="Yeom S.I."/>
            <person name="Kim Y.M."/>
            <person name="Seo E."/>
            <person name="Kim K.T."/>
            <person name="Kim M.S."/>
            <person name="Lee J.M."/>
            <person name="Cheong K."/>
            <person name="Shin H.S."/>
            <person name="Kim S.B."/>
            <person name="Han K."/>
            <person name="Lee J."/>
            <person name="Park M."/>
            <person name="Lee H.A."/>
            <person name="Lee H.Y."/>
            <person name="Lee Y."/>
            <person name="Oh S."/>
            <person name="Lee J.H."/>
            <person name="Choi E."/>
            <person name="Choi E."/>
            <person name="Lee S.E."/>
            <person name="Jeon J."/>
            <person name="Kim H."/>
            <person name="Choi G."/>
            <person name="Song H."/>
            <person name="Lee J."/>
            <person name="Lee S.C."/>
            <person name="Kwon J.K."/>
            <person name="Lee H.Y."/>
            <person name="Koo N."/>
            <person name="Hong Y."/>
            <person name="Kim R.W."/>
            <person name="Kang W.H."/>
            <person name="Huh J.H."/>
            <person name="Kang B.C."/>
            <person name="Yang T.J."/>
            <person name="Lee Y.H."/>
            <person name="Bennetzen J.L."/>
            <person name="Choi D."/>
        </authorList>
    </citation>
    <scope>NUCLEOTIDE SEQUENCE [LARGE SCALE GENOMIC DNA]</scope>
    <source>
        <strain evidence="3">cv. PBC81</strain>
    </source>
</reference>
<keyword evidence="3" id="KW-1185">Reference proteome</keyword>
<protein>
    <recommendedName>
        <fullName evidence="1">F-box/LRR-repeat protein 15/At3g58940/PEG3-like LRR domain-containing protein</fullName>
    </recommendedName>
</protein>
<evidence type="ECO:0000313" key="2">
    <source>
        <dbReference type="EMBL" id="PHT39088.1"/>
    </source>
</evidence>
<name>A0A2G2W1I3_CAPBA</name>
<reference evidence="3" key="2">
    <citation type="journal article" date="2017" name="J. Anim. Genet.">
        <title>Multiple reference genome sequences of hot pepper reveal the massive evolution of plant disease resistance genes by retroduplication.</title>
        <authorList>
            <person name="Kim S."/>
            <person name="Park J."/>
            <person name="Yeom S.-I."/>
            <person name="Kim Y.-M."/>
            <person name="Seo E."/>
            <person name="Kim K.-T."/>
            <person name="Kim M.-S."/>
            <person name="Lee J.M."/>
            <person name="Cheong K."/>
            <person name="Shin H.-S."/>
            <person name="Kim S.-B."/>
            <person name="Han K."/>
            <person name="Lee J."/>
            <person name="Park M."/>
            <person name="Lee H.-A."/>
            <person name="Lee H.-Y."/>
            <person name="Lee Y."/>
            <person name="Oh S."/>
            <person name="Lee J.H."/>
            <person name="Choi E."/>
            <person name="Choi E."/>
            <person name="Lee S.E."/>
            <person name="Jeon J."/>
            <person name="Kim H."/>
            <person name="Choi G."/>
            <person name="Song H."/>
            <person name="Lee J."/>
            <person name="Lee S.-C."/>
            <person name="Kwon J.-K."/>
            <person name="Lee H.-Y."/>
            <person name="Koo N."/>
            <person name="Hong Y."/>
            <person name="Kim R.W."/>
            <person name="Kang W.-H."/>
            <person name="Huh J.H."/>
            <person name="Kang B.-C."/>
            <person name="Yang T.-J."/>
            <person name="Lee Y.-H."/>
            <person name="Bennetzen J.L."/>
            <person name="Choi D."/>
        </authorList>
    </citation>
    <scope>NUCLEOTIDE SEQUENCE [LARGE SCALE GENOMIC DNA]</scope>
    <source>
        <strain evidence="3">cv. PBC81</strain>
    </source>
</reference>
<dbReference type="PANTHER" id="PTHR34145">
    <property type="entry name" value="OS02G0105600 PROTEIN"/>
    <property type="match status" value="1"/>
</dbReference>
<feature type="domain" description="F-box/LRR-repeat protein 15/At3g58940/PEG3-like LRR" evidence="1">
    <location>
        <begin position="69"/>
        <end position="141"/>
    </location>
</feature>
<evidence type="ECO:0000313" key="3">
    <source>
        <dbReference type="Proteomes" id="UP000224567"/>
    </source>
</evidence>
<dbReference type="PANTHER" id="PTHR34145:SF68">
    <property type="entry name" value="FBD DOMAIN-CONTAINING PROTEIN"/>
    <property type="match status" value="1"/>
</dbReference>
<dbReference type="AlphaFoldDB" id="A0A2G2W1I3"/>
<proteinExistence type="predicted"/>
<gene>
    <name evidence="2" type="ORF">CQW23_22661</name>
</gene>
<dbReference type="InterPro" id="IPR053772">
    <property type="entry name" value="At1g61320/At1g61330-like"/>
</dbReference>
<dbReference type="OrthoDB" id="904187at2759"/>
<dbReference type="Gene3D" id="3.80.10.10">
    <property type="entry name" value="Ribonuclease Inhibitor"/>
    <property type="match status" value="1"/>
</dbReference>
<comment type="caution">
    <text evidence="2">The sequence shown here is derived from an EMBL/GenBank/DDBJ whole genome shotgun (WGS) entry which is preliminary data.</text>
</comment>